<reference evidence="2" key="1">
    <citation type="submission" date="2010-03" db="EMBL/GenBank/DDBJ databases">
        <title>Complete sequence of Mobiluncus curtisii ATCC 43063.</title>
        <authorList>
            <person name="Muzny D."/>
            <person name="Qin X."/>
            <person name="Deng J."/>
            <person name="Jiang H."/>
            <person name="Liu Y."/>
            <person name="Qu J."/>
            <person name="Song X.-Z."/>
            <person name="Zhang L."/>
            <person name="Thornton R."/>
            <person name="Coyle M."/>
            <person name="Francisco L."/>
            <person name="Jackson L."/>
            <person name="Javaid M."/>
            <person name="Korchina V."/>
            <person name="Kovar C."/>
            <person name="Mata R."/>
            <person name="Mathew T."/>
            <person name="Ngo R."/>
            <person name="Nguyen L."/>
            <person name="Nguyen N."/>
            <person name="Okwuonu G."/>
            <person name="Ongeri F."/>
            <person name="Pham C."/>
            <person name="Simmons D."/>
            <person name="Wilczek-Boney K."/>
            <person name="Hale W."/>
            <person name="Jakkamsetti A."/>
            <person name="Pham P."/>
            <person name="Ruth R."/>
            <person name="San Lucas F."/>
            <person name="Warren J."/>
            <person name="Zhang J."/>
            <person name="Zhao Z."/>
            <person name="Zhou C."/>
            <person name="Zhu D."/>
            <person name="Lee S."/>
            <person name="Bess C."/>
            <person name="Blankenburg K."/>
            <person name="Forbes L."/>
            <person name="Fu Q."/>
            <person name="Gubbala S."/>
            <person name="Hirani K."/>
            <person name="Jayaseelan J.C."/>
            <person name="Lara F."/>
            <person name="Munidasa M."/>
            <person name="Palculict T."/>
            <person name="Patil S."/>
            <person name="Pu L.-L."/>
            <person name="Saada N."/>
            <person name="Tang L."/>
            <person name="Weissenberger G."/>
            <person name="Zhu Y."/>
            <person name="Hemphill L."/>
            <person name="Shang Y."/>
            <person name="Youmans B."/>
            <person name="Ayvaz T."/>
            <person name="Ross M."/>
            <person name="Santibanez J."/>
            <person name="Aqrawi P."/>
            <person name="Gross S."/>
            <person name="Joshi V."/>
            <person name="Fowler G."/>
            <person name="Nazareth L."/>
            <person name="Reid J."/>
            <person name="Worley K."/>
            <person name="Petrosino J."/>
            <person name="Highlander S."/>
            <person name="Gibbs R."/>
            <person name="Gibbs R."/>
        </authorList>
    </citation>
    <scope>NUCLEOTIDE SEQUENCE [LARGE SCALE GENOMIC DNA]</scope>
    <source>
        <strain evidence="2">ATCC 19194</strain>
    </source>
</reference>
<comment type="caution">
    <text evidence="1">The sequence shown here is derived from an EMBL/GenBank/DDBJ whole genome shotgun (WGS) entry which is preliminary data.</text>
</comment>
<dbReference type="EMBL" id="ADMT01000121">
    <property type="protein sequence ID" value="EFF83253.1"/>
    <property type="molecule type" value="Genomic_DNA"/>
</dbReference>
<name>D4XNH9_ACIHA</name>
<protein>
    <submittedName>
        <fullName evidence="1">Uncharacterized protein</fullName>
    </submittedName>
</protein>
<dbReference type="AlphaFoldDB" id="D4XNH9"/>
<sequence length="39" mass="4733">MKGHRKKLRMPCNVRRLLRPYTLYNDMSLALVDIKMKKN</sequence>
<accession>D4XNH9</accession>
<dbReference type="Proteomes" id="UP000003085">
    <property type="component" value="Unassembled WGS sequence"/>
</dbReference>
<dbReference type="HOGENOM" id="CLU_3303191_0_0_6"/>
<gene>
    <name evidence="1" type="ORF">HMP0015_1271</name>
</gene>
<organism evidence="1 2">
    <name type="scientific">Acinetobacter haemolyticus ATCC 19194</name>
    <dbReference type="NCBI Taxonomy" id="707232"/>
    <lineage>
        <taxon>Bacteria</taxon>
        <taxon>Pseudomonadati</taxon>
        <taxon>Pseudomonadota</taxon>
        <taxon>Gammaproteobacteria</taxon>
        <taxon>Moraxellales</taxon>
        <taxon>Moraxellaceae</taxon>
        <taxon>Acinetobacter</taxon>
    </lineage>
</organism>
<evidence type="ECO:0000313" key="1">
    <source>
        <dbReference type="EMBL" id="EFF83253.1"/>
    </source>
</evidence>
<evidence type="ECO:0000313" key="2">
    <source>
        <dbReference type="Proteomes" id="UP000003085"/>
    </source>
</evidence>
<proteinExistence type="predicted"/>